<dbReference type="InterPro" id="IPR011006">
    <property type="entry name" value="CheY-like_superfamily"/>
</dbReference>
<gene>
    <name evidence="9" type="ORF">DDF65_18090</name>
</gene>
<dbReference type="InterPro" id="IPR001789">
    <property type="entry name" value="Sig_transdc_resp-reg_receiver"/>
</dbReference>
<dbReference type="RefSeq" id="WP_116569040.1">
    <property type="nucleotide sequence ID" value="NZ_QDKP01000052.1"/>
</dbReference>
<evidence type="ECO:0000256" key="5">
    <source>
        <dbReference type="ARBA" id="ARBA00022777"/>
    </source>
</evidence>
<dbReference type="Pfam" id="PF13185">
    <property type="entry name" value="GAF_2"/>
    <property type="match status" value="1"/>
</dbReference>
<dbReference type="SMART" id="SM00065">
    <property type="entry name" value="GAF"/>
    <property type="match status" value="1"/>
</dbReference>
<dbReference type="Gene3D" id="3.40.50.2300">
    <property type="match status" value="1"/>
</dbReference>
<evidence type="ECO:0000256" key="1">
    <source>
        <dbReference type="ARBA" id="ARBA00000085"/>
    </source>
</evidence>
<dbReference type="Pfam" id="PF02518">
    <property type="entry name" value="HATPase_c"/>
    <property type="match status" value="1"/>
</dbReference>
<dbReference type="PROSITE" id="PS50110">
    <property type="entry name" value="RESPONSE_REGULATORY"/>
    <property type="match status" value="1"/>
</dbReference>
<dbReference type="Gene3D" id="3.30.565.10">
    <property type="entry name" value="Histidine kinase-like ATPase, C-terminal domain"/>
    <property type="match status" value="1"/>
</dbReference>
<dbReference type="InterPro" id="IPR003018">
    <property type="entry name" value="GAF"/>
</dbReference>
<dbReference type="SUPFAM" id="SSF52172">
    <property type="entry name" value="CheY-like"/>
    <property type="match status" value="1"/>
</dbReference>
<keyword evidence="4" id="KW-0808">Transferase</keyword>
<dbReference type="AlphaFoldDB" id="A0A2T9J4P7"/>
<evidence type="ECO:0000313" key="10">
    <source>
        <dbReference type="Proteomes" id="UP000244913"/>
    </source>
</evidence>
<dbReference type="InterPro" id="IPR029016">
    <property type="entry name" value="GAF-like_dom_sf"/>
</dbReference>
<dbReference type="InterPro" id="IPR004358">
    <property type="entry name" value="Sig_transdc_His_kin-like_C"/>
</dbReference>
<keyword evidence="3 6" id="KW-0597">Phosphoprotein</keyword>
<dbReference type="InterPro" id="IPR003594">
    <property type="entry name" value="HATPase_dom"/>
</dbReference>
<dbReference type="SUPFAM" id="SSF55781">
    <property type="entry name" value="GAF domain-like"/>
    <property type="match status" value="1"/>
</dbReference>
<dbReference type="PROSITE" id="PS50109">
    <property type="entry name" value="HIS_KIN"/>
    <property type="match status" value="1"/>
</dbReference>
<feature type="modified residue" description="4-aspartylphosphate" evidence="6">
    <location>
        <position position="553"/>
    </location>
</feature>
<dbReference type="Pfam" id="PF00072">
    <property type="entry name" value="Response_reg"/>
    <property type="match status" value="1"/>
</dbReference>
<dbReference type="InterPro" id="IPR003661">
    <property type="entry name" value="HisK_dim/P_dom"/>
</dbReference>
<dbReference type="InterPro" id="IPR036890">
    <property type="entry name" value="HATPase_C_sf"/>
</dbReference>
<proteinExistence type="predicted"/>
<dbReference type="Pfam" id="PF00512">
    <property type="entry name" value="HisKA"/>
    <property type="match status" value="1"/>
</dbReference>
<evidence type="ECO:0000256" key="3">
    <source>
        <dbReference type="ARBA" id="ARBA00022553"/>
    </source>
</evidence>
<dbReference type="SMART" id="SM00448">
    <property type="entry name" value="REC"/>
    <property type="match status" value="1"/>
</dbReference>
<evidence type="ECO:0000259" key="8">
    <source>
        <dbReference type="PROSITE" id="PS50110"/>
    </source>
</evidence>
<dbReference type="SUPFAM" id="SSF55874">
    <property type="entry name" value="ATPase domain of HSP90 chaperone/DNA topoisomerase II/histidine kinase"/>
    <property type="match status" value="1"/>
</dbReference>
<dbReference type="PANTHER" id="PTHR43065">
    <property type="entry name" value="SENSOR HISTIDINE KINASE"/>
    <property type="match status" value="1"/>
</dbReference>
<dbReference type="Gene3D" id="3.30.450.40">
    <property type="match status" value="1"/>
</dbReference>
<dbReference type="CDD" id="cd00082">
    <property type="entry name" value="HisKA"/>
    <property type="match status" value="1"/>
</dbReference>
<feature type="domain" description="Response regulatory" evidence="8">
    <location>
        <begin position="502"/>
        <end position="615"/>
    </location>
</feature>
<dbReference type="EMBL" id="QDKP01000052">
    <property type="protein sequence ID" value="PVM75742.1"/>
    <property type="molecule type" value="Genomic_DNA"/>
</dbReference>
<evidence type="ECO:0000313" key="9">
    <source>
        <dbReference type="EMBL" id="PVM75742.1"/>
    </source>
</evidence>
<keyword evidence="5 9" id="KW-0418">Kinase</keyword>
<keyword evidence="10" id="KW-1185">Reference proteome</keyword>
<feature type="domain" description="Histidine kinase" evidence="7">
    <location>
        <begin position="261"/>
        <end position="482"/>
    </location>
</feature>
<comment type="caution">
    <text evidence="9">The sequence shown here is derived from an EMBL/GenBank/DDBJ whole genome shotgun (WGS) entry which is preliminary data.</text>
</comment>
<dbReference type="InterPro" id="IPR005467">
    <property type="entry name" value="His_kinase_dom"/>
</dbReference>
<evidence type="ECO:0000256" key="2">
    <source>
        <dbReference type="ARBA" id="ARBA00012438"/>
    </source>
</evidence>
<dbReference type="SMART" id="SM00388">
    <property type="entry name" value="HisKA"/>
    <property type="match status" value="1"/>
</dbReference>
<sequence>MLDAFYADPSKLAPGRAAASDDDLADIEFLHGISVELIGEHDRLELYGKIVDAAVSITRSQFGTMQLLCPQGDPSGHGGELQLLAYRGLPPEAVAFWGWVTPSAHSSCTMALRSGRRAVIPDYEDWDEIAGTEDLQAFRRTGIRAAQTTPLRSRDGSLLGMISTHWSQAHSPSERDLRLLDILARQAADLLERTIAEESLRARERELASTVTALRTAEGELRQLNETLETHVQERTNALLAAEGQVRQMQKLEAIGQLTGGVAHDFNNLLTVIRSSAELLRRPSLPEAKRERYLDAIAETADRAAKLTAQLLAFARRQTLKPTTFDVGARIASVADMLGAIVGGRIRLTVEPSLAPCFVEADASQFETALVNMAVNARDAMDGDGDLVIRAYEAASLPALRGQGGHEGPFVAVSITDTGSGMSPRVLDQIFEPFFTTKDVGKGTGLGLSQVFGFAKQSGGDVDVESREGEGSTFTLYLPQVDAPAEAAAADAVETAADEHGAILIVEDNAEVGDFARQLLEDLGYETCLVANGQRAIAVLEERGDAFDYVFTDVVMPGISGLELARRIRSRWPGLPVVLTSGYSQVLADDAHHGFPVLQKPYAIGELGRMLRSARRAR</sequence>
<evidence type="ECO:0000256" key="6">
    <source>
        <dbReference type="PROSITE-ProRule" id="PRU00169"/>
    </source>
</evidence>
<dbReference type="PANTHER" id="PTHR43065:SF49">
    <property type="entry name" value="HISTIDINE KINASE"/>
    <property type="match status" value="1"/>
</dbReference>
<protein>
    <recommendedName>
        <fullName evidence="2">histidine kinase</fullName>
        <ecNumber evidence="2">2.7.13.3</ecNumber>
    </recommendedName>
</protein>
<dbReference type="InterPro" id="IPR036097">
    <property type="entry name" value="HisK_dim/P_sf"/>
</dbReference>
<name>A0A2T9J4P7_9CAUL</name>
<dbReference type="Proteomes" id="UP000244913">
    <property type="component" value="Unassembled WGS sequence"/>
</dbReference>
<dbReference type="Gene3D" id="1.10.287.130">
    <property type="match status" value="1"/>
</dbReference>
<evidence type="ECO:0000259" key="7">
    <source>
        <dbReference type="PROSITE" id="PS50109"/>
    </source>
</evidence>
<reference evidence="9 10" key="1">
    <citation type="submission" date="2018-04" db="EMBL/GenBank/DDBJ databases">
        <title>The genome sequence of Caulobacter sp. 736.</title>
        <authorList>
            <person name="Gao J."/>
            <person name="Sun J."/>
        </authorList>
    </citation>
    <scope>NUCLEOTIDE SEQUENCE [LARGE SCALE GENOMIC DNA]</scope>
    <source>
        <strain evidence="9 10">736</strain>
    </source>
</reference>
<accession>A0A2T9J4P7</accession>
<dbReference type="SMART" id="SM00387">
    <property type="entry name" value="HATPase_c"/>
    <property type="match status" value="1"/>
</dbReference>
<comment type="catalytic activity">
    <reaction evidence="1">
        <text>ATP + protein L-histidine = ADP + protein N-phospho-L-histidine.</text>
        <dbReference type="EC" id="2.7.13.3"/>
    </reaction>
</comment>
<organism evidence="9 10">
    <name type="scientific">Caulobacter radicis</name>
    <dbReference type="NCBI Taxonomy" id="2172650"/>
    <lineage>
        <taxon>Bacteria</taxon>
        <taxon>Pseudomonadati</taxon>
        <taxon>Pseudomonadota</taxon>
        <taxon>Alphaproteobacteria</taxon>
        <taxon>Caulobacterales</taxon>
        <taxon>Caulobacteraceae</taxon>
        <taxon>Caulobacter</taxon>
    </lineage>
</organism>
<dbReference type="PRINTS" id="PR00344">
    <property type="entry name" value="BCTRLSENSOR"/>
</dbReference>
<dbReference type="GO" id="GO:0000155">
    <property type="term" value="F:phosphorelay sensor kinase activity"/>
    <property type="evidence" value="ECO:0007669"/>
    <property type="project" value="InterPro"/>
</dbReference>
<dbReference type="EC" id="2.7.13.3" evidence="2"/>
<evidence type="ECO:0000256" key="4">
    <source>
        <dbReference type="ARBA" id="ARBA00022679"/>
    </source>
</evidence>
<dbReference type="SUPFAM" id="SSF47384">
    <property type="entry name" value="Homodimeric domain of signal transducing histidine kinase"/>
    <property type="match status" value="1"/>
</dbReference>